<dbReference type="AlphaFoldDB" id="A0A532V548"/>
<dbReference type="Gene3D" id="2.60.40.4070">
    <property type="match status" value="1"/>
</dbReference>
<organism evidence="5 6">
    <name type="scientific">candidate division LCP-89 bacterium B3_LCP</name>
    <dbReference type="NCBI Taxonomy" id="2012998"/>
    <lineage>
        <taxon>Bacteria</taxon>
        <taxon>Pseudomonadati</taxon>
        <taxon>Bacteria division LCP-89</taxon>
    </lineage>
</organism>
<reference evidence="5 6" key="1">
    <citation type="submission" date="2017-06" db="EMBL/GenBank/DDBJ databases">
        <title>Novel microbial phyla capable of carbon fixation and sulfur reduction in deep-sea sediments.</title>
        <authorList>
            <person name="Huang J."/>
            <person name="Baker B."/>
            <person name="Wang Y."/>
        </authorList>
    </citation>
    <scope>NUCLEOTIDE SEQUENCE [LARGE SCALE GENOMIC DNA]</scope>
    <source>
        <strain evidence="5">B3_LCP</strain>
    </source>
</reference>
<proteinExistence type="predicted"/>
<name>A0A532V548_UNCL8</name>
<dbReference type="GO" id="GO:0006508">
    <property type="term" value="P:proteolysis"/>
    <property type="evidence" value="ECO:0007669"/>
    <property type="project" value="InterPro"/>
</dbReference>
<evidence type="ECO:0000256" key="1">
    <source>
        <dbReference type="ARBA" id="ARBA00022729"/>
    </source>
</evidence>
<dbReference type="Pfam" id="PF18962">
    <property type="entry name" value="Por_Secre_tail"/>
    <property type="match status" value="1"/>
</dbReference>
<dbReference type="InterPro" id="IPR038490">
    <property type="entry name" value="Gingipain_propep_sf"/>
</dbReference>
<dbReference type="Proteomes" id="UP000319619">
    <property type="component" value="Unassembled WGS sequence"/>
</dbReference>
<dbReference type="GO" id="GO:0008234">
    <property type="term" value="F:cysteine-type peptidase activity"/>
    <property type="evidence" value="ECO:0007669"/>
    <property type="project" value="InterPro"/>
</dbReference>
<comment type="caution">
    <text evidence="5">The sequence shown here is derived from an EMBL/GenBank/DDBJ whole genome shotgun (WGS) entry which is preliminary data.</text>
</comment>
<evidence type="ECO:0000256" key="2">
    <source>
        <dbReference type="SAM" id="SignalP"/>
    </source>
</evidence>
<gene>
    <name evidence="5" type="ORF">CEE37_00060</name>
</gene>
<dbReference type="Pfam" id="PF01364">
    <property type="entry name" value="Peptidase_C25"/>
    <property type="match status" value="1"/>
</dbReference>
<dbReference type="InterPro" id="IPR001769">
    <property type="entry name" value="Gingipain"/>
</dbReference>
<evidence type="ECO:0008006" key="7">
    <source>
        <dbReference type="Google" id="ProtNLM"/>
    </source>
</evidence>
<dbReference type="Gene3D" id="3.40.50.10390">
    <property type="entry name" value="Gingipain r, domain 1"/>
    <property type="match status" value="1"/>
</dbReference>
<evidence type="ECO:0000259" key="4">
    <source>
        <dbReference type="Pfam" id="PF18962"/>
    </source>
</evidence>
<dbReference type="Gene3D" id="2.60.40.10">
    <property type="entry name" value="Immunoglobulins"/>
    <property type="match status" value="1"/>
</dbReference>
<feature type="signal peptide" evidence="2">
    <location>
        <begin position="1"/>
        <end position="18"/>
    </location>
</feature>
<evidence type="ECO:0000313" key="5">
    <source>
        <dbReference type="EMBL" id="TKJ42107.1"/>
    </source>
</evidence>
<sequence>MMGRLNLIISVMATITLAASIAASGVTTHTYTFEQPTVEIIDGQAMVVMESVPNWGLVGSPLLPHAQIALLLTPGEEAVSITIETAEPVALGDGYRIAYRHQPYPLSTRSSHQPTSPDAAIYSSDDHFPASAVFEVHTGFLCGHSIANTLVCPVIYRPLSGELSYYPWIEVTVKSQPTQKSITAHAQMLKVNPSVRERVAGLIQNPEMLATYGPETQLDTDFWNLLVITGSALVNDYQEFIDYKNRSGIRTTVETVEDIYINFPGDDFQEKIRNCIIEYYSNNGISYVFLCGDVDYIDCRELWVQAGTYTEDIPSDLYYAGLDGNWNNDGDSHWGEPGEEDLYADVFIGRSCADAGEVTNVVNKSLMYQTDPVVDEVVTTLMLGEDLGWDSWGWEYMQEIHLGSTNWGYSTVGIAENIAVDSLYEYPGTSWSGMSNLLPLLNSGPNVVHHLGHASWNYNFKFYNSQITDNNFTNNGVNHNFFIGYSQGCHAGAFEHNSSDCIMEKFTKIAHAAVAFIGNSRFGWGAFYTTDGPSQRFHRQFGDAIYGENITVIGKANHDSKTDNVSATFFDNYLRWCFYELNLLGDPTLDIWTAVPGVFTPTYDPEIVQGSILFEVSDIGMAGALVTLSQDNVVLGQGSSNASGIATVFFSEPLQQSGQLDLMITAHDMLPYAGTVDITEPIPPVSVVLTPVSSLIQIPATGGSFDYNIEAINNEPAGIFFNLWCDITMPNGSIYGPVIGPIALYLAEGGTVDRDRMQNVPGGAPAGVYSFNAYAVAGTDTSLDSFTFEKLTAGDGSSLIDNWVNDGEPFDEWLYLSEEDNPTDYALIGNYPNPFNPSTVISFQLPVANWVKLDVFDINGRRVGVNLVSTRQYNAGTHQITFDGSNLASGIYIYHLTAGEFTTTGKMVLMK</sequence>
<dbReference type="InterPro" id="IPR013783">
    <property type="entry name" value="Ig-like_fold"/>
</dbReference>
<evidence type="ECO:0000313" key="6">
    <source>
        <dbReference type="Proteomes" id="UP000319619"/>
    </source>
</evidence>
<dbReference type="Gene3D" id="3.40.50.1460">
    <property type="match status" value="1"/>
</dbReference>
<feature type="chain" id="PRO_5022064188" description="Gingipain R" evidence="2">
    <location>
        <begin position="19"/>
        <end position="911"/>
    </location>
</feature>
<protein>
    <recommendedName>
        <fullName evidence="7">Gingipain R</fullName>
    </recommendedName>
</protein>
<dbReference type="InterPro" id="IPR026444">
    <property type="entry name" value="Secre_tail"/>
</dbReference>
<feature type="domain" description="Secretion system C-terminal sorting" evidence="4">
    <location>
        <begin position="831"/>
        <end position="908"/>
    </location>
</feature>
<dbReference type="EMBL" id="NJBN01000001">
    <property type="protein sequence ID" value="TKJ42107.1"/>
    <property type="molecule type" value="Genomic_DNA"/>
</dbReference>
<dbReference type="NCBIfam" id="TIGR04183">
    <property type="entry name" value="Por_Secre_tail"/>
    <property type="match status" value="1"/>
</dbReference>
<dbReference type="SUPFAM" id="SSF52129">
    <property type="entry name" value="Caspase-like"/>
    <property type="match status" value="1"/>
</dbReference>
<evidence type="ECO:0000259" key="3">
    <source>
        <dbReference type="Pfam" id="PF01364"/>
    </source>
</evidence>
<keyword evidence="1 2" id="KW-0732">Signal</keyword>
<dbReference type="Gene3D" id="2.60.40.3800">
    <property type="match status" value="1"/>
</dbReference>
<feature type="domain" description="Gingipain" evidence="3">
    <location>
        <begin position="226"/>
        <end position="590"/>
    </location>
</feature>
<dbReference type="InterPro" id="IPR029030">
    <property type="entry name" value="Caspase-like_dom_sf"/>
</dbReference>
<dbReference type="InterPro" id="IPR029031">
    <property type="entry name" value="Gingipain_N_sf"/>
</dbReference>
<accession>A0A532V548</accession>